<reference evidence="1 2" key="1">
    <citation type="journal article" date="2009" name="PLoS Genet.">
        <title>Genomic analysis of the basal lineage fungus Rhizopus oryzae reveals a whole-genome duplication.</title>
        <authorList>
            <person name="Ma L.-J."/>
            <person name="Ibrahim A.S."/>
            <person name="Skory C."/>
            <person name="Grabherr M.G."/>
            <person name="Burger G."/>
            <person name="Butler M."/>
            <person name="Elias M."/>
            <person name="Idnurm A."/>
            <person name="Lang B.F."/>
            <person name="Sone T."/>
            <person name="Abe A."/>
            <person name="Calvo S.E."/>
            <person name="Corrochano L.M."/>
            <person name="Engels R."/>
            <person name="Fu J."/>
            <person name="Hansberg W."/>
            <person name="Kim J.-M."/>
            <person name="Kodira C.D."/>
            <person name="Koehrsen M.J."/>
            <person name="Liu B."/>
            <person name="Miranda-Saavedra D."/>
            <person name="O'Leary S."/>
            <person name="Ortiz-Castellanos L."/>
            <person name="Poulter R."/>
            <person name="Rodriguez-Romero J."/>
            <person name="Ruiz-Herrera J."/>
            <person name="Shen Y.-Q."/>
            <person name="Zeng Q."/>
            <person name="Galagan J."/>
            <person name="Birren B.W."/>
            <person name="Cuomo C.A."/>
            <person name="Wickes B.L."/>
        </authorList>
    </citation>
    <scope>NUCLEOTIDE SEQUENCE [LARGE SCALE GENOMIC DNA]</scope>
    <source>
        <strain evidence="2">RA 99-880 / ATCC MYA-4621 / FGSC 9543 / NRRL 43880</strain>
    </source>
</reference>
<dbReference type="GeneID" id="93611916"/>
<evidence type="ECO:0000313" key="2">
    <source>
        <dbReference type="Proteomes" id="UP000009138"/>
    </source>
</evidence>
<dbReference type="OMA" id="LWSPRYV"/>
<dbReference type="EMBL" id="CH476734">
    <property type="protein sequence ID" value="EIE80240.1"/>
    <property type="molecule type" value="Genomic_DNA"/>
</dbReference>
<protein>
    <submittedName>
        <fullName evidence="1">Uncharacterized protein</fullName>
    </submittedName>
</protein>
<evidence type="ECO:0000313" key="1">
    <source>
        <dbReference type="EMBL" id="EIE80240.1"/>
    </source>
</evidence>
<proteinExistence type="predicted"/>
<sequence>MLTSYPFRYTFKQNNVYDDAKANSCEHTIAFYQFARFFEALELPIFDCFPLRRTWIPGYATTDSKLLC</sequence>
<name>I1BVL0_RHIO9</name>
<dbReference type="RefSeq" id="XP_067515636.1">
    <property type="nucleotide sequence ID" value="XM_067659535.1"/>
</dbReference>
<dbReference type="OrthoDB" id="5570689at2759"/>
<dbReference type="InParanoid" id="I1BVL0"/>
<gene>
    <name evidence="1" type="ORF">RO3G_04945</name>
</gene>
<organism evidence="1 2">
    <name type="scientific">Rhizopus delemar (strain RA 99-880 / ATCC MYA-4621 / FGSC 9543 / NRRL 43880)</name>
    <name type="common">Mucormycosis agent</name>
    <name type="synonym">Rhizopus arrhizus var. delemar</name>
    <dbReference type="NCBI Taxonomy" id="246409"/>
    <lineage>
        <taxon>Eukaryota</taxon>
        <taxon>Fungi</taxon>
        <taxon>Fungi incertae sedis</taxon>
        <taxon>Mucoromycota</taxon>
        <taxon>Mucoromycotina</taxon>
        <taxon>Mucoromycetes</taxon>
        <taxon>Mucorales</taxon>
        <taxon>Mucorineae</taxon>
        <taxon>Rhizopodaceae</taxon>
        <taxon>Rhizopus</taxon>
    </lineage>
</organism>
<dbReference type="VEuPathDB" id="FungiDB:RO3G_04945"/>
<accession>I1BVL0</accession>
<dbReference type="Proteomes" id="UP000009138">
    <property type="component" value="Unassembled WGS sequence"/>
</dbReference>
<keyword evidence="2" id="KW-1185">Reference proteome</keyword>
<dbReference type="AlphaFoldDB" id="I1BVL0"/>